<dbReference type="PATRIC" id="fig|1543721.4.peg.2554"/>
<evidence type="ECO:0000256" key="1">
    <source>
        <dbReference type="ARBA" id="ARBA00006525"/>
    </source>
</evidence>
<dbReference type="InterPro" id="IPR003488">
    <property type="entry name" value="DprA"/>
</dbReference>
<dbReference type="SUPFAM" id="SSF102405">
    <property type="entry name" value="MCP/YpsA-like"/>
    <property type="match status" value="1"/>
</dbReference>
<name>A0A0F7K3Z6_9GAMM</name>
<evidence type="ECO:0000313" key="4">
    <source>
        <dbReference type="EMBL" id="AKH22249.1"/>
    </source>
</evidence>
<feature type="domain" description="DprA winged helix" evidence="3">
    <location>
        <begin position="293"/>
        <end position="351"/>
    </location>
</feature>
<accession>A0A0F7K3Z6</accession>
<dbReference type="Proteomes" id="UP000034410">
    <property type="component" value="Chromosome"/>
</dbReference>
<dbReference type="Gene3D" id="3.40.50.450">
    <property type="match status" value="1"/>
</dbReference>
<proteinExistence type="inferred from homology"/>
<dbReference type="KEGG" id="seds:AAY24_12350"/>
<dbReference type="PANTHER" id="PTHR43022:SF1">
    <property type="entry name" value="PROTEIN SMF"/>
    <property type="match status" value="1"/>
</dbReference>
<dbReference type="InterPro" id="IPR036388">
    <property type="entry name" value="WH-like_DNA-bd_sf"/>
</dbReference>
<comment type="similarity">
    <text evidence="1">Belongs to the DprA/Smf family.</text>
</comment>
<dbReference type="GO" id="GO:0009294">
    <property type="term" value="P:DNA-mediated transformation"/>
    <property type="evidence" value="ECO:0007669"/>
    <property type="project" value="InterPro"/>
</dbReference>
<organism evidence="4 5">
    <name type="scientific">Sedimenticola thiotaurini</name>
    <dbReference type="NCBI Taxonomy" id="1543721"/>
    <lineage>
        <taxon>Bacteria</taxon>
        <taxon>Pseudomonadati</taxon>
        <taxon>Pseudomonadota</taxon>
        <taxon>Gammaproteobacteria</taxon>
        <taxon>Chromatiales</taxon>
        <taxon>Sedimenticolaceae</taxon>
        <taxon>Sedimenticola</taxon>
    </lineage>
</organism>
<dbReference type="InterPro" id="IPR057666">
    <property type="entry name" value="DrpA_SLOG"/>
</dbReference>
<reference evidence="4 5" key="1">
    <citation type="journal article" date="2015" name="Genome Announc.">
        <title>Complete Genome Sequence of Sedimenticola thiotaurini Strain SIP-G1, a Polyphosphate- and Polyhydroxyalkanoate-Accumulating Sulfur-Oxidizing Gammaproteobacterium Isolated from Salt Marsh Sediments.</title>
        <authorList>
            <person name="Flood B.E."/>
            <person name="Jones D.S."/>
            <person name="Bailey J.V."/>
        </authorList>
    </citation>
    <scope>NUCLEOTIDE SEQUENCE [LARGE SCALE GENOMIC DNA]</scope>
    <source>
        <strain evidence="4 5">SIP-G1</strain>
    </source>
</reference>
<keyword evidence="5" id="KW-1185">Reference proteome</keyword>
<dbReference type="NCBIfam" id="TIGR00732">
    <property type="entry name" value="dprA"/>
    <property type="match status" value="1"/>
</dbReference>
<dbReference type="Gene3D" id="1.10.10.10">
    <property type="entry name" value="Winged helix-like DNA-binding domain superfamily/Winged helix DNA-binding domain"/>
    <property type="match status" value="1"/>
</dbReference>
<feature type="domain" description="Smf/DprA SLOG" evidence="2">
    <location>
        <begin position="66"/>
        <end position="274"/>
    </location>
</feature>
<dbReference type="AlphaFoldDB" id="A0A0F7K3Z6"/>
<dbReference type="Pfam" id="PF17782">
    <property type="entry name" value="WHD_DprA"/>
    <property type="match status" value="1"/>
</dbReference>
<sequence>MHTPGLGSRGINRLLGVTGGNPQPLFSTQHPAHKGLKQASIDWLRDPDWDRVEQDLRWQEGGNRAILTLADGRYPTLLKELEDPPPLLFVQGDPAILDMPQLAIVGSRNPTPSGRQTAQEFARFLSQAGLVITSGLAAGIDGAAHRGALQGSTPTLAVTGTGLDRVYPARHRDLAHQIAEQGALVSELPPGTPPLPANFPRRNRIISGLSVGTLVVEAARQSGSLITARLATEQGREVFAIPGSIHNPLARGCHALIRQGAKLVETADDILEELAPLLGAQLERTEPVSTVKAEPEARLWDQEYQQLMAALDFDPTPVDLLIERSGLTADAVSSMLLLLELEGFVSAAPGGRYCRTGKMGTEPP</sequence>
<evidence type="ECO:0000259" key="3">
    <source>
        <dbReference type="Pfam" id="PF17782"/>
    </source>
</evidence>
<dbReference type="InterPro" id="IPR041614">
    <property type="entry name" value="DprA_WH"/>
</dbReference>
<dbReference type="Pfam" id="PF02481">
    <property type="entry name" value="DNA_processg_A"/>
    <property type="match status" value="1"/>
</dbReference>
<protein>
    <submittedName>
        <fullName evidence="4">Uncharacterized protein</fullName>
    </submittedName>
</protein>
<evidence type="ECO:0000313" key="5">
    <source>
        <dbReference type="Proteomes" id="UP000034410"/>
    </source>
</evidence>
<gene>
    <name evidence="4" type="ORF">AAY24_12350</name>
</gene>
<dbReference type="EMBL" id="CP011412">
    <property type="protein sequence ID" value="AKH22249.1"/>
    <property type="molecule type" value="Genomic_DNA"/>
</dbReference>
<evidence type="ECO:0000259" key="2">
    <source>
        <dbReference type="Pfam" id="PF02481"/>
    </source>
</evidence>
<dbReference type="PANTHER" id="PTHR43022">
    <property type="entry name" value="PROTEIN SMF"/>
    <property type="match status" value="1"/>
</dbReference>